<dbReference type="OrthoDB" id="9804504at2"/>
<comment type="similarity">
    <text evidence="4">In the N-terminal section; belongs to the TRAFAC class translation factor GTPase superfamily. Classic translation factor GTPase family. CysN/NodQ subfamily.</text>
</comment>
<dbReference type="Proteomes" id="UP000184096">
    <property type="component" value="Chromosome I"/>
</dbReference>
<dbReference type="SUPFAM" id="SSF52540">
    <property type="entry name" value="P-loop containing nucleoside triphosphate hydrolases"/>
    <property type="match status" value="2"/>
</dbReference>
<evidence type="ECO:0000256" key="5">
    <source>
        <dbReference type="ARBA" id="ARBA00011760"/>
    </source>
</evidence>
<protein>
    <recommendedName>
        <fullName evidence="16 17">Multifunctional fusion protein</fullName>
    </recommendedName>
    <domain>
        <recommendedName>
            <fullName evidence="16">Sulfate adenylyltransferase subunit 1</fullName>
            <ecNumber evidence="16">2.7.7.4</ecNumber>
        </recommendedName>
        <alternativeName>
            <fullName evidence="16">ATP-sulfurylase large subunit</fullName>
        </alternativeName>
        <alternativeName>
            <fullName evidence="16">Sulfate adenylate transferase</fullName>
            <shortName evidence="16">SAT</shortName>
        </alternativeName>
    </domain>
    <domain>
        <recommendedName>
            <fullName evidence="17">Adenylyl-sulfate kinase</fullName>
            <ecNumber evidence="17">2.7.1.25</ecNumber>
        </recommendedName>
        <alternativeName>
            <fullName evidence="17">APS kinase</fullName>
        </alternativeName>
        <alternativeName>
            <fullName evidence="17">ATP adenosine-5'-phosphosulfate 3'-phosphotransferase</fullName>
        </alternativeName>
        <alternativeName>
            <fullName evidence="17">Adenosine-5'-phosphosulfate kinase</fullName>
        </alternativeName>
    </domain>
</protein>
<dbReference type="GO" id="GO:0004781">
    <property type="term" value="F:sulfate adenylyltransferase (ATP) activity"/>
    <property type="evidence" value="ECO:0007669"/>
    <property type="project" value="UniProtKB-UniRule"/>
</dbReference>
<dbReference type="EC" id="2.7.1.25" evidence="17"/>
<dbReference type="GO" id="GO:0070814">
    <property type="term" value="P:hydrogen sulfide biosynthetic process"/>
    <property type="evidence" value="ECO:0007669"/>
    <property type="project" value="UniProtKB-UniRule"/>
</dbReference>
<keyword evidence="11 16" id="KW-0067">ATP-binding</keyword>
<dbReference type="FunFam" id="3.40.50.300:FF:000119">
    <property type="entry name" value="Sulfate adenylyltransferase subunit 1"/>
    <property type="match status" value="1"/>
</dbReference>
<feature type="binding site" evidence="16">
    <location>
        <begin position="107"/>
        <end position="111"/>
    </location>
    <ligand>
        <name>GTP</name>
        <dbReference type="ChEBI" id="CHEBI:37565"/>
    </ligand>
</feature>
<comment type="function">
    <text evidence="16">With CysD forms the ATP sulfurylase (ATPS) that catalyzes the adenylation of sulfate producing adenosine 5'-phosphosulfate (APS) and diphosphate, the first enzymatic step in sulfur assimilation pathway. APS synthesis involves the formation of a high-energy phosphoric-sulfuric acid anhydride bond driven by GTP hydrolysis by CysN coupled to ATP hydrolysis by CysD.</text>
</comment>
<evidence type="ECO:0000256" key="9">
    <source>
        <dbReference type="ARBA" id="ARBA00022741"/>
    </source>
</evidence>
<evidence type="ECO:0000256" key="14">
    <source>
        <dbReference type="ARBA" id="ARBA00024872"/>
    </source>
</evidence>
<dbReference type="SUPFAM" id="SSF50465">
    <property type="entry name" value="EF-Tu/eEF-1alpha/eIF2-gamma C-terminal domain"/>
    <property type="match status" value="1"/>
</dbReference>
<comment type="pathway">
    <text evidence="17">Sulfur metabolism; hydrogen sulfide biosynthesis; sulfite from sulfate: step 2/3.</text>
</comment>
<keyword evidence="8 16" id="KW-0548">Nucleotidyltransferase</keyword>
<comment type="similarity">
    <text evidence="3">In the C-terminal section; belongs to the APS kinase family.</text>
</comment>
<keyword evidence="20" id="KW-1185">Reference proteome</keyword>
<dbReference type="EMBL" id="LT670849">
    <property type="protein sequence ID" value="SHN82383.1"/>
    <property type="molecule type" value="Genomic_DNA"/>
</dbReference>
<evidence type="ECO:0000259" key="18">
    <source>
        <dbReference type="PROSITE" id="PS51722"/>
    </source>
</evidence>
<keyword evidence="10 17" id="KW-0418">Kinase</keyword>
<accession>A0A1M7UH95</accession>
<evidence type="ECO:0000256" key="13">
    <source>
        <dbReference type="ARBA" id="ARBA00023268"/>
    </source>
</evidence>
<evidence type="ECO:0000256" key="11">
    <source>
        <dbReference type="ARBA" id="ARBA00022840"/>
    </source>
</evidence>
<keyword evidence="7 16" id="KW-0808">Transferase</keyword>
<dbReference type="GO" id="GO:0004020">
    <property type="term" value="F:adenylylsulfate kinase activity"/>
    <property type="evidence" value="ECO:0007669"/>
    <property type="project" value="UniProtKB-UniRule"/>
</dbReference>
<dbReference type="CDD" id="cd04095">
    <property type="entry name" value="CysN_NoDQ_III"/>
    <property type="match status" value="1"/>
</dbReference>
<dbReference type="PRINTS" id="PR00315">
    <property type="entry name" value="ELONGATNFCT"/>
</dbReference>
<dbReference type="InterPro" id="IPR031157">
    <property type="entry name" value="G_TR_CS"/>
</dbReference>
<evidence type="ECO:0000256" key="16">
    <source>
        <dbReference type="HAMAP-Rule" id="MF_00062"/>
    </source>
</evidence>
<dbReference type="InterPro" id="IPR000795">
    <property type="entry name" value="T_Tr_GTP-bd_dom"/>
</dbReference>
<dbReference type="Pfam" id="PF01583">
    <property type="entry name" value="APS_kinase"/>
    <property type="match status" value="1"/>
</dbReference>
<organism evidence="19 20">
    <name type="scientific">Bradyrhizobium erythrophlei</name>
    <dbReference type="NCBI Taxonomy" id="1437360"/>
    <lineage>
        <taxon>Bacteria</taxon>
        <taxon>Pseudomonadati</taxon>
        <taxon>Pseudomonadota</taxon>
        <taxon>Alphaproteobacteria</taxon>
        <taxon>Hyphomicrobiales</taxon>
        <taxon>Nitrobacteraceae</taxon>
        <taxon>Bradyrhizobium</taxon>
    </lineage>
</organism>
<comment type="similarity">
    <text evidence="16">Belongs to the TRAFAC class translation factor GTPase superfamily. Classic translation factor GTPase family. CysN/NodQ subfamily.</text>
</comment>
<evidence type="ECO:0000256" key="7">
    <source>
        <dbReference type="ARBA" id="ARBA00022679"/>
    </source>
</evidence>
<dbReference type="SUPFAM" id="SSF50447">
    <property type="entry name" value="Translation proteins"/>
    <property type="match status" value="1"/>
</dbReference>
<dbReference type="InterPro" id="IPR009000">
    <property type="entry name" value="Transl_B-barrel_sf"/>
</dbReference>
<dbReference type="Pfam" id="PF22594">
    <property type="entry name" value="GTP-eEF1A_C"/>
    <property type="match status" value="1"/>
</dbReference>
<dbReference type="UniPathway" id="UPA00140">
    <property type="reaction ID" value="UER00204"/>
</dbReference>
<evidence type="ECO:0000256" key="2">
    <source>
        <dbReference type="ARBA" id="ARBA00002357"/>
    </source>
</evidence>
<sequence>MRDDLATARAGVVPSGGERQILRILTCGSVDDGKSTLLGRLLYDCGALPDDALATLERESKSAGKAGDRLDFSLLADGLMAEREQGITIDVAYRYFATPRRKFIVADAPGHDQYTRNMVTGASTADFAVILVDARKGLLTQTRRHAYIAYLLGIRQLVVAINKMDLVGYEQGPFDAITSDFRKFARSLGELETFAIPIVAVDGDNIVSRSAAMSWYHDKTLLDLIETVDVAGATQDRPLRLPVQWICRPHLDFRGYAGNILSGSVAIGDMVTVFPSGGSSRVKQIVSSQACADVDEAHAGDPVVVTLADEIDVSRGDMICVSSAPVEVADRLSTKVVWLGEQPMLPGRAYLFRLGSQTALAQIGICKYKIDVNTLEHVPLRTLSLNEIGVCELTLDRPVAFEPYATSRENGGFILVDRLTDATVGAGMIDFALRRSHNIHWQVVDLDKVARARIKRQRQCCIWFTGLSGAGKSSIANALEKRLHNLGVHTYLLDGDNVRHGLCRDLGFTEADRVENIRRVSEVAKLMTDAGLVTLVAFISPFRAERQQARGLFDEDEFVEVFVDTPLEVCEGRDPKGLYKKARQGLILNFTGVDQPYEPPVKPEVRLDTTSRTIPQVVDGLIAELARRGVITSE</sequence>
<keyword evidence="12 16" id="KW-0342">GTP-binding</keyword>
<evidence type="ECO:0000256" key="17">
    <source>
        <dbReference type="HAMAP-Rule" id="MF_00065"/>
    </source>
</evidence>
<dbReference type="NCBIfam" id="NF004035">
    <property type="entry name" value="PRK05506.1"/>
    <property type="match status" value="1"/>
</dbReference>
<evidence type="ECO:0000256" key="4">
    <source>
        <dbReference type="ARBA" id="ARBA00007237"/>
    </source>
</evidence>
<comment type="function">
    <text evidence="14">Proposed to provide activated sulfate for transfer to Nod factor. ATP sulfurylase may be the GTPase, regulating ATP sulfurylase activity.</text>
</comment>
<dbReference type="PANTHER" id="PTHR23115">
    <property type="entry name" value="TRANSLATION FACTOR"/>
    <property type="match status" value="1"/>
</dbReference>
<dbReference type="PROSITE" id="PS51722">
    <property type="entry name" value="G_TR_2"/>
    <property type="match status" value="1"/>
</dbReference>
<comment type="pathway">
    <text evidence="16">Sulfur metabolism; hydrogen sulfide biosynthesis; sulfite from sulfate: step 1/3.</text>
</comment>
<dbReference type="InterPro" id="IPR050100">
    <property type="entry name" value="TRAFAC_GTPase_members"/>
</dbReference>
<dbReference type="GO" id="GO:0003924">
    <property type="term" value="F:GTPase activity"/>
    <property type="evidence" value="ECO:0007669"/>
    <property type="project" value="InterPro"/>
</dbReference>
<evidence type="ECO:0000256" key="6">
    <source>
        <dbReference type="ARBA" id="ARBA00022458"/>
    </source>
</evidence>
<dbReference type="InterPro" id="IPR044139">
    <property type="entry name" value="CysN_NoDQ_III"/>
</dbReference>
<dbReference type="EC" id="2.7.7.4" evidence="16"/>
<dbReference type="Gene3D" id="3.40.50.300">
    <property type="entry name" value="P-loop containing nucleotide triphosphate hydrolases"/>
    <property type="match status" value="2"/>
</dbReference>
<dbReference type="InterPro" id="IPR044138">
    <property type="entry name" value="CysN_II"/>
</dbReference>
<evidence type="ECO:0000256" key="8">
    <source>
        <dbReference type="ARBA" id="ARBA00022695"/>
    </source>
</evidence>
<comment type="function">
    <text evidence="17">Catalyzes the synthesis of activated sulfate.</text>
</comment>
<dbReference type="CDD" id="cd02027">
    <property type="entry name" value="APSK"/>
    <property type="match status" value="1"/>
</dbReference>
<evidence type="ECO:0000256" key="3">
    <source>
        <dbReference type="ARBA" id="ARBA00005438"/>
    </source>
</evidence>
<dbReference type="HAMAP" id="MF_00062">
    <property type="entry name" value="Sulf_adenylyltr_sub1"/>
    <property type="match status" value="1"/>
</dbReference>
<keyword evidence="17" id="KW-0597">Phosphoprotein</keyword>
<comment type="catalytic activity">
    <reaction evidence="15 16">
        <text>sulfate + ATP + H(+) = adenosine 5'-phosphosulfate + diphosphate</text>
        <dbReference type="Rhea" id="RHEA:18133"/>
        <dbReference type="ChEBI" id="CHEBI:15378"/>
        <dbReference type="ChEBI" id="CHEBI:16189"/>
        <dbReference type="ChEBI" id="CHEBI:30616"/>
        <dbReference type="ChEBI" id="CHEBI:33019"/>
        <dbReference type="ChEBI" id="CHEBI:58243"/>
        <dbReference type="EC" id="2.7.7.4"/>
    </reaction>
</comment>
<dbReference type="CDD" id="cd04166">
    <property type="entry name" value="CysN_ATPS"/>
    <property type="match status" value="1"/>
</dbReference>
<evidence type="ECO:0000256" key="10">
    <source>
        <dbReference type="ARBA" id="ARBA00022777"/>
    </source>
</evidence>
<keyword evidence="9 16" id="KW-0547">Nucleotide-binding</keyword>
<reference evidence="20" key="1">
    <citation type="submission" date="2016-11" db="EMBL/GenBank/DDBJ databases">
        <authorList>
            <person name="Varghese N."/>
            <person name="Submissions S."/>
        </authorList>
    </citation>
    <scope>NUCLEOTIDE SEQUENCE [LARGE SCALE GENOMIC DNA]</scope>
    <source>
        <strain evidence="20">GAS401</strain>
    </source>
</reference>
<dbReference type="InterPro" id="IPR009001">
    <property type="entry name" value="Transl_elong_EF1A/Init_IF2_C"/>
</dbReference>
<evidence type="ECO:0000256" key="12">
    <source>
        <dbReference type="ARBA" id="ARBA00023134"/>
    </source>
</evidence>
<dbReference type="InterPro" id="IPR041757">
    <property type="entry name" value="CysN_GTP-bd"/>
</dbReference>
<dbReference type="AlphaFoldDB" id="A0A1M7UH95"/>
<name>A0A1M7UH95_9BRAD</name>
<dbReference type="InterPro" id="IPR054696">
    <property type="entry name" value="GTP-eEF1A_C"/>
</dbReference>
<dbReference type="FunFam" id="3.40.50.300:FF:000212">
    <property type="entry name" value="Adenylyl-sulfate kinase"/>
    <property type="match status" value="1"/>
</dbReference>
<dbReference type="PROSITE" id="PS00301">
    <property type="entry name" value="G_TR_1"/>
    <property type="match status" value="1"/>
</dbReference>
<evidence type="ECO:0000256" key="1">
    <source>
        <dbReference type="ARBA" id="ARBA00001823"/>
    </source>
</evidence>
<dbReference type="NCBIfam" id="TIGR00455">
    <property type="entry name" value="apsK"/>
    <property type="match status" value="1"/>
</dbReference>
<dbReference type="GO" id="GO:0000103">
    <property type="term" value="P:sulfate assimilation"/>
    <property type="evidence" value="ECO:0007669"/>
    <property type="project" value="UniProtKB-UniRule"/>
</dbReference>
<comment type="subunit">
    <text evidence="16">Heterodimer composed of CysD, the smaller subunit, and CysN.</text>
</comment>
<comment type="subunit">
    <text evidence="5">Sulfate-activating enzymes, NodP and NodQ, may be physically associated.</text>
</comment>
<dbReference type="GO" id="GO:0005524">
    <property type="term" value="F:ATP binding"/>
    <property type="evidence" value="ECO:0007669"/>
    <property type="project" value="UniProtKB-UniRule"/>
</dbReference>
<comment type="catalytic activity">
    <reaction evidence="1 17">
        <text>adenosine 5'-phosphosulfate + ATP = 3'-phosphoadenylyl sulfate + ADP + H(+)</text>
        <dbReference type="Rhea" id="RHEA:24152"/>
        <dbReference type="ChEBI" id="CHEBI:15378"/>
        <dbReference type="ChEBI" id="CHEBI:30616"/>
        <dbReference type="ChEBI" id="CHEBI:58243"/>
        <dbReference type="ChEBI" id="CHEBI:58339"/>
        <dbReference type="ChEBI" id="CHEBI:456216"/>
        <dbReference type="EC" id="2.7.1.25"/>
    </reaction>
</comment>
<dbReference type="NCBIfam" id="TIGR02034">
    <property type="entry name" value="CysN"/>
    <property type="match status" value="1"/>
</dbReference>
<comment type="function">
    <text evidence="2">APS kinase catalyzes the synthesis of activated sulfate.</text>
</comment>
<dbReference type="InterPro" id="IPR011779">
    <property type="entry name" value="SO4_adenylTrfase_lsu"/>
</dbReference>
<keyword evidence="13" id="KW-0511">Multifunctional enzyme</keyword>
<evidence type="ECO:0000313" key="19">
    <source>
        <dbReference type="EMBL" id="SHN82383.1"/>
    </source>
</evidence>
<evidence type="ECO:0000313" key="20">
    <source>
        <dbReference type="Proteomes" id="UP000184096"/>
    </source>
</evidence>
<dbReference type="GO" id="GO:0005525">
    <property type="term" value="F:GTP binding"/>
    <property type="evidence" value="ECO:0007669"/>
    <property type="project" value="UniProtKB-UniRule"/>
</dbReference>
<dbReference type="RefSeq" id="WP_072822049.1">
    <property type="nucleotide sequence ID" value="NZ_LT670849.1"/>
</dbReference>
<keyword evidence="6" id="KW-0536">Nodulation</keyword>
<comment type="similarity">
    <text evidence="17">Belongs to the APS kinase family.</text>
</comment>
<proteinExistence type="inferred from homology"/>
<dbReference type="InterPro" id="IPR027417">
    <property type="entry name" value="P-loop_NTPase"/>
</dbReference>
<dbReference type="Gene3D" id="2.40.30.10">
    <property type="entry name" value="Translation factors"/>
    <property type="match status" value="2"/>
</dbReference>
<dbReference type="Pfam" id="PF00009">
    <property type="entry name" value="GTP_EFTU"/>
    <property type="match status" value="1"/>
</dbReference>
<dbReference type="HAMAP" id="MF_00065">
    <property type="entry name" value="Adenylyl_sulf_kinase"/>
    <property type="match status" value="1"/>
</dbReference>
<dbReference type="NCBIfam" id="NF003013">
    <property type="entry name" value="PRK03846.1"/>
    <property type="match status" value="1"/>
</dbReference>
<feature type="domain" description="Tr-type G" evidence="18">
    <location>
        <begin position="19"/>
        <end position="239"/>
    </location>
</feature>
<gene>
    <name evidence="17" type="primary">cysC</name>
    <name evidence="16" type="synonym">cysN</name>
    <name evidence="19" type="ORF">SAMN05444170_5096</name>
</gene>
<dbReference type="InterPro" id="IPR059117">
    <property type="entry name" value="APS_kinase_dom"/>
</dbReference>
<feature type="binding site" evidence="17">
    <location>
        <begin position="466"/>
        <end position="473"/>
    </location>
    <ligand>
        <name>ATP</name>
        <dbReference type="ChEBI" id="CHEBI:30616"/>
    </ligand>
</feature>
<feature type="binding site" evidence="16">
    <location>
        <begin position="28"/>
        <end position="35"/>
    </location>
    <ligand>
        <name>GTP</name>
        <dbReference type="ChEBI" id="CHEBI:37565"/>
    </ligand>
</feature>
<feature type="binding site" evidence="16">
    <location>
        <begin position="162"/>
        <end position="165"/>
    </location>
    <ligand>
        <name>GTP</name>
        <dbReference type="ChEBI" id="CHEBI:37565"/>
    </ligand>
</feature>
<dbReference type="InterPro" id="IPR002891">
    <property type="entry name" value="APS"/>
</dbReference>
<dbReference type="CDD" id="cd03695">
    <property type="entry name" value="CysN_NodQ_II"/>
    <property type="match status" value="1"/>
</dbReference>
<feature type="active site" description="Phosphoserine intermediate" evidence="17">
    <location>
        <position position="540"/>
    </location>
</feature>
<evidence type="ECO:0000256" key="15">
    <source>
        <dbReference type="ARBA" id="ARBA00049370"/>
    </source>
</evidence>